<evidence type="ECO:0000256" key="5">
    <source>
        <dbReference type="ARBA" id="ARBA00023163"/>
    </source>
</evidence>
<dbReference type="GO" id="GO:0003677">
    <property type="term" value="F:DNA binding"/>
    <property type="evidence" value="ECO:0007669"/>
    <property type="project" value="UniProtKB-KW"/>
</dbReference>
<gene>
    <name evidence="7" type="ORF">GCM10007415_14160</name>
</gene>
<dbReference type="SUPFAM" id="SSF88946">
    <property type="entry name" value="Sigma2 domain of RNA polymerase sigma factors"/>
    <property type="match status" value="1"/>
</dbReference>
<evidence type="ECO:0000313" key="8">
    <source>
        <dbReference type="Proteomes" id="UP000660862"/>
    </source>
</evidence>
<dbReference type="InterPro" id="IPR014284">
    <property type="entry name" value="RNA_pol_sigma-70_dom"/>
</dbReference>
<dbReference type="NCBIfam" id="TIGR02937">
    <property type="entry name" value="sigma70-ECF"/>
    <property type="match status" value="1"/>
</dbReference>
<dbReference type="InterPro" id="IPR039425">
    <property type="entry name" value="RNA_pol_sigma-70-like"/>
</dbReference>
<sequence length="191" mass="22635">MDQLEFRQFNQRQFSDLLKSGDGTMLKALYLRYYKNIEHYVERNSGSSDDAKDIYQEAFTAVWRNVQLDRFVPNDEGEFAAYLSRVAKNKWIDELRKNKNKHQVSMDGEHELSMVSEMEADQTDAYIDTVKRQYKHLGERCRELLGRFYFHKQSLRKIAAIFDWTEASAKNNKYRCLKQLRELVLKGVNNG</sequence>
<reference evidence="7" key="2">
    <citation type="submission" date="2020-09" db="EMBL/GenBank/DDBJ databases">
        <authorList>
            <person name="Sun Q."/>
            <person name="Zhou Y."/>
        </authorList>
    </citation>
    <scope>NUCLEOTIDE SEQUENCE</scope>
    <source>
        <strain evidence="7">CGMCC 1.12195</strain>
    </source>
</reference>
<feature type="domain" description="RNA polymerase sigma-70 region 2" evidence="6">
    <location>
        <begin position="29"/>
        <end position="99"/>
    </location>
</feature>
<keyword evidence="8" id="KW-1185">Reference proteome</keyword>
<evidence type="ECO:0000256" key="2">
    <source>
        <dbReference type="ARBA" id="ARBA00023015"/>
    </source>
</evidence>
<dbReference type="PANTHER" id="PTHR43133:SF8">
    <property type="entry name" value="RNA POLYMERASE SIGMA FACTOR HI_1459-RELATED"/>
    <property type="match status" value="1"/>
</dbReference>
<dbReference type="EMBL" id="BMER01000001">
    <property type="protein sequence ID" value="GGG82444.1"/>
    <property type="molecule type" value="Genomic_DNA"/>
</dbReference>
<comment type="caution">
    <text evidence="7">The sequence shown here is derived from an EMBL/GenBank/DDBJ whole genome shotgun (WGS) entry which is preliminary data.</text>
</comment>
<protein>
    <recommendedName>
        <fullName evidence="6">RNA polymerase sigma-70 region 2 domain-containing protein</fullName>
    </recommendedName>
</protein>
<dbReference type="SUPFAM" id="SSF88659">
    <property type="entry name" value="Sigma3 and sigma4 domains of RNA polymerase sigma factors"/>
    <property type="match status" value="1"/>
</dbReference>
<comment type="similarity">
    <text evidence="1">Belongs to the sigma-70 factor family. ECF subfamily.</text>
</comment>
<dbReference type="RefSeq" id="WP_188505192.1">
    <property type="nucleotide sequence ID" value="NZ_BMER01000001.1"/>
</dbReference>
<name>A0A917HL46_9SPHI</name>
<dbReference type="Pfam" id="PF04542">
    <property type="entry name" value="Sigma70_r2"/>
    <property type="match status" value="1"/>
</dbReference>
<reference evidence="7" key="1">
    <citation type="journal article" date="2014" name="Int. J. Syst. Evol. Microbiol.">
        <title>Complete genome sequence of Corynebacterium casei LMG S-19264T (=DSM 44701T), isolated from a smear-ripened cheese.</title>
        <authorList>
            <consortium name="US DOE Joint Genome Institute (JGI-PGF)"/>
            <person name="Walter F."/>
            <person name="Albersmeier A."/>
            <person name="Kalinowski J."/>
            <person name="Ruckert C."/>
        </authorList>
    </citation>
    <scope>NUCLEOTIDE SEQUENCE</scope>
    <source>
        <strain evidence="7">CGMCC 1.12195</strain>
    </source>
</reference>
<evidence type="ECO:0000256" key="1">
    <source>
        <dbReference type="ARBA" id="ARBA00010641"/>
    </source>
</evidence>
<dbReference type="PANTHER" id="PTHR43133">
    <property type="entry name" value="RNA POLYMERASE ECF-TYPE SIGMA FACTO"/>
    <property type="match status" value="1"/>
</dbReference>
<dbReference type="InterPro" id="IPR013324">
    <property type="entry name" value="RNA_pol_sigma_r3/r4-like"/>
</dbReference>
<evidence type="ECO:0000256" key="3">
    <source>
        <dbReference type="ARBA" id="ARBA00023082"/>
    </source>
</evidence>
<keyword evidence="4" id="KW-0238">DNA-binding</keyword>
<dbReference type="Gene3D" id="1.10.1740.10">
    <property type="match status" value="1"/>
</dbReference>
<accession>A0A917HL46</accession>
<dbReference type="GO" id="GO:0016987">
    <property type="term" value="F:sigma factor activity"/>
    <property type="evidence" value="ECO:0007669"/>
    <property type="project" value="UniProtKB-KW"/>
</dbReference>
<dbReference type="InterPro" id="IPR013325">
    <property type="entry name" value="RNA_pol_sigma_r2"/>
</dbReference>
<dbReference type="AlphaFoldDB" id="A0A917HL46"/>
<proteinExistence type="inferred from homology"/>
<keyword evidence="5" id="KW-0804">Transcription</keyword>
<dbReference type="Proteomes" id="UP000660862">
    <property type="component" value="Unassembled WGS sequence"/>
</dbReference>
<keyword evidence="2" id="KW-0805">Transcription regulation</keyword>
<keyword evidence="3" id="KW-0731">Sigma factor</keyword>
<dbReference type="Gene3D" id="1.10.10.10">
    <property type="entry name" value="Winged helix-like DNA-binding domain superfamily/Winged helix DNA-binding domain"/>
    <property type="match status" value="1"/>
</dbReference>
<dbReference type="GO" id="GO:0006352">
    <property type="term" value="P:DNA-templated transcription initiation"/>
    <property type="evidence" value="ECO:0007669"/>
    <property type="project" value="InterPro"/>
</dbReference>
<dbReference type="InterPro" id="IPR007627">
    <property type="entry name" value="RNA_pol_sigma70_r2"/>
</dbReference>
<evidence type="ECO:0000313" key="7">
    <source>
        <dbReference type="EMBL" id="GGG82444.1"/>
    </source>
</evidence>
<evidence type="ECO:0000256" key="4">
    <source>
        <dbReference type="ARBA" id="ARBA00023125"/>
    </source>
</evidence>
<organism evidence="7 8">
    <name type="scientific">Parapedobacter pyrenivorans</name>
    <dbReference type="NCBI Taxonomy" id="1305674"/>
    <lineage>
        <taxon>Bacteria</taxon>
        <taxon>Pseudomonadati</taxon>
        <taxon>Bacteroidota</taxon>
        <taxon>Sphingobacteriia</taxon>
        <taxon>Sphingobacteriales</taxon>
        <taxon>Sphingobacteriaceae</taxon>
        <taxon>Parapedobacter</taxon>
    </lineage>
</organism>
<evidence type="ECO:0000259" key="6">
    <source>
        <dbReference type="Pfam" id="PF04542"/>
    </source>
</evidence>
<dbReference type="InterPro" id="IPR036388">
    <property type="entry name" value="WH-like_DNA-bd_sf"/>
</dbReference>